<comment type="caution">
    <text evidence="1">The sequence shown here is derived from an EMBL/GenBank/DDBJ whole genome shotgun (WGS) entry which is preliminary data.</text>
</comment>
<sequence>MNSAIHLLISSSPLASCLQHPRILDHWAVQYCFAELIGDSTAFFLAFRSTSFKASRIRTKGGACKFNDLPSWTR</sequence>
<protein>
    <submittedName>
        <fullName evidence="1">Uncharacterized protein</fullName>
    </submittedName>
</protein>
<dbReference type="EMBL" id="JACXVP010000011">
    <property type="protein sequence ID" value="KAG5575594.1"/>
    <property type="molecule type" value="Genomic_DNA"/>
</dbReference>
<accession>A0A9J5WJ65</accession>
<dbReference type="Proteomes" id="UP000824120">
    <property type="component" value="Chromosome 11"/>
</dbReference>
<gene>
    <name evidence="1" type="ORF">H5410_055728</name>
</gene>
<evidence type="ECO:0000313" key="2">
    <source>
        <dbReference type="Proteomes" id="UP000824120"/>
    </source>
</evidence>
<evidence type="ECO:0000313" key="1">
    <source>
        <dbReference type="EMBL" id="KAG5575594.1"/>
    </source>
</evidence>
<organism evidence="1 2">
    <name type="scientific">Solanum commersonii</name>
    <name type="common">Commerson's wild potato</name>
    <name type="synonym">Commerson's nightshade</name>
    <dbReference type="NCBI Taxonomy" id="4109"/>
    <lineage>
        <taxon>Eukaryota</taxon>
        <taxon>Viridiplantae</taxon>
        <taxon>Streptophyta</taxon>
        <taxon>Embryophyta</taxon>
        <taxon>Tracheophyta</taxon>
        <taxon>Spermatophyta</taxon>
        <taxon>Magnoliopsida</taxon>
        <taxon>eudicotyledons</taxon>
        <taxon>Gunneridae</taxon>
        <taxon>Pentapetalae</taxon>
        <taxon>asterids</taxon>
        <taxon>lamiids</taxon>
        <taxon>Solanales</taxon>
        <taxon>Solanaceae</taxon>
        <taxon>Solanoideae</taxon>
        <taxon>Solaneae</taxon>
        <taxon>Solanum</taxon>
    </lineage>
</organism>
<dbReference type="AlphaFoldDB" id="A0A9J5WJ65"/>
<reference evidence="1 2" key="1">
    <citation type="submission" date="2020-09" db="EMBL/GenBank/DDBJ databases">
        <title>De no assembly of potato wild relative species, Solanum commersonii.</title>
        <authorList>
            <person name="Cho K."/>
        </authorList>
    </citation>
    <scope>NUCLEOTIDE SEQUENCE [LARGE SCALE GENOMIC DNA]</scope>
    <source>
        <strain evidence="1">LZ3.2</strain>
        <tissue evidence="1">Leaf</tissue>
    </source>
</reference>
<name>A0A9J5WJ65_SOLCO</name>
<proteinExistence type="predicted"/>
<keyword evidence="2" id="KW-1185">Reference proteome</keyword>